<organism evidence="4 5">
    <name type="scientific">Tribonema minus</name>
    <dbReference type="NCBI Taxonomy" id="303371"/>
    <lineage>
        <taxon>Eukaryota</taxon>
        <taxon>Sar</taxon>
        <taxon>Stramenopiles</taxon>
        <taxon>Ochrophyta</taxon>
        <taxon>PX clade</taxon>
        <taxon>Xanthophyceae</taxon>
        <taxon>Tribonematales</taxon>
        <taxon>Tribonemataceae</taxon>
        <taxon>Tribonema</taxon>
    </lineage>
</organism>
<dbReference type="PROSITE" id="PS50250">
    <property type="entry name" value="PCI"/>
    <property type="match status" value="1"/>
</dbReference>
<gene>
    <name evidence="4" type="ORF">JKP88DRAFT_260557</name>
</gene>
<dbReference type="Pfam" id="PF01399">
    <property type="entry name" value="PCI"/>
    <property type="match status" value="1"/>
</dbReference>
<evidence type="ECO:0000256" key="2">
    <source>
        <dbReference type="SAM" id="MobiDB-lite"/>
    </source>
</evidence>
<evidence type="ECO:0000256" key="1">
    <source>
        <dbReference type="ARBA" id="ARBA00022942"/>
    </source>
</evidence>
<accession>A0A835Z177</accession>
<dbReference type="OrthoDB" id="1452at2759"/>
<dbReference type="InterPro" id="IPR000717">
    <property type="entry name" value="PCI_dom"/>
</dbReference>
<dbReference type="SMART" id="SM00088">
    <property type="entry name" value="PINT"/>
    <property type="match status" value="1"/>
</dbReference>
<evidence type="ECO:0000259" key="3">
    <source>
        <dbReference type="PROSITE" id="PS50250"/>
    </source>
</evidence>
<dbReference type="PANTHER" id="PTHR14145:SF1">
    <property type="entry name" value="26S PROTEASOME NON-ATPASE REGULATORY SUBUNIT 6"/>
    <property type="match status" value="1"/>
</dbReference>
<dbReference type="InterPro" id="IPR049549">
    <property type="entry name" value="RPN7_PSMD6_C"/>
</dbReference>
<feature type="region of interest" description="Disordered" evidence="2">
    <location>
        <begin position="1"/>
        <end position="27"/>
    </location>
</feature>
<dbReference type="AlphaFoldDB" id="A0A835Z177"/>
<feature type="compositionally biased region" description="Low complexity" evidence="2">
    <location>
        <begin position="7"/>
        <end position="16"/>
    </location>
</feature>
<dbReference type="EMBL" id="JAFCMP010000139">
    <property type="protein sequence ID" value="KAG5185175.1"/>
    <property type="molecule type" value="Genomic_DNA"/>
</dbReference>
<dbReference type="InterPro" id="IPR036390">
    <property type="entry name" value="WH_DNA-bd_sf"/>
</dbReference>
<feature type="domain" description="PCI" evidence="3">
    <location>
        <begin position="209"/>
        <end position="377"/>
    </location>
</feature>
<comment type="caution">
    <text evidence="4">The sequence shown here is derived from an EMBL/GenBank/DDBJ whole genome shotgun (WGS) entry which is preliminary data.</text>
</comment>
<name>A0A835Z177_9STRA</name>
<dbReference type="GO" id="GO:0000502">
    <property type="term" value="C:proteasome complex"/>
    <property type="evidence" value="ECO:0007669"/>
    <property type="project" value="UniProtKB-KW"/>
</dbReference>
<dbReference type="PANTHER" id="PTHR14145">
    <property type="entry name" value="26S PROTESOME SUBUNIT 6"/>
    <property type="match status" value="1"/>
</dbReference>
<sequence length="405" mass="44282">MDVEQQPAAAAAAPAPEAEDDEDKPTEQVPDMAVAQLAFVVTSGRGTQDDAKAAMDIITAKNMAPFYKALCAKSPQHFALDDALLQRMEAENAKTLAEIDAAQEMAEKDSGDVEVLDAMFARAAHYARIGDRDAALAAHKAIVERAKISTGRRIDAAMATVRVGLFHSDMPAVKEALASAKKLVEAGGDWDRRNRLKVYEAFYLVLARDMKGAAALLLECVATFTCTELCSYEEFIFVAVVTNVLCLPRTDLKKKIVDGPEVLGVLPSLPHLQALVASLYNCDYRGFMAAMVEVNEQLLSDRYFAQHARYMVKELRILAYAQYLEAYRSVVLASMARAFGVGVDFLDAELSRFIAAARLNAQIDKVGGVVETNRPDKKNAQYQAAIKQGDLLLNKIQKLARVTDV</sequence>
<dbReference type="Pfam" id="PF21154">
    <property type="entry name" value="RPN7_PSMD6_C"/>
    <property type="match status" value="1"/>
</dbReference>
<keyword evidence="1 4" id="KW-0647">Proteasome</keyword>
<dbReference type="Gene3D" id="1.25.40.570">
    <property type="match status" value="1"/>
</dbReference>
<evidence type="ECO:0000313" key="4">
    <source>
        <dbReference type="EMBL" id="KAG5185175.1"/>
    </source>
</evidence>
<reference evidence="4" key="1">
    <citation type="submission" date="2021-02" db="EMBL/GenBank/DDBJ databases">
        <title>First Annotated Genome of the Yellow-green Alga Tribonema minus.</title>
        <authorList>
            <person name="Mahan K.M."/>
        </authorList>
    </citation>
    <scope>NUCLEOTIDE SEQUENCE</scope>
    <source>
        <strain evidence="4">UTEX B ZZ1240</strain>
    </source>
</reference>
<protein>
    <submittedName>
        <fullName evidence="4">26S proteasome subunit RPN7-domain-containing protein</fullName>
    </submittedName>
</protein>
<dbReference type="GO" id="GO:0043161">
    <property type="term" value="P:proteasome-mediated ubiquitin-dependent protein catabolic process"/>
    <property type="evidence" value="ECO:0007669"/>
    <property type="project" value="TreeGrafter"/>
</dbReference>
<proteinExistence type="predicted"/>
<dbReference type="SUPFAM" id="SSF46785">
    <property type="entry name" value="Winged helix' DNA-binding domain"/>
    <property type="match status" value="1"/>
</dbReference>
<dbReference type="Proteomes" id="UP000664859">
    <property type="component" value="Unassembled WGS sequence"/>
</dbReference>
<dbReference type="InterPro" id="IPR019585">
    <property type="entry name" value="Rpn7/CSN1"/>
</dbReference>
<dbReference type="FunFam" id="1.25.40.570:FF:000005">
    <property type="entry name" value="26S proteasome regulatory subunit N7"/>
    <property type="match status" value="1"/>
</dbReference>
<dbReference type="Pfam" id="PF10602">
    <property type="entry name" value="RPN7"/>
    <property type="match status" value="1"/>
</dbReference>
<dbReference type="InterPro" id="IPR045135">
    <property type="entry name" value="Rpn7_N"/>
</dbReference>
<evidence type="ECO:0000313" key="5">
    <source>
        <dbReference type="Proteomes" id="UP000664859"/>
    </source>
</evidence>
<keyword evidence="5" id="KW-1185">Reference proteome</keyword>